<reference evidence="4 5" key="1">
    <citation type="submission" date="2015-01" db="EMBL/GenBank/DDBJ databases">
        <title>Draft genome of Vibrio mytili type strain CAIM 528.</title>
        <authorList>
            <person name="Gonzalez-Castillo A."/>
            <person name="Gomez-Gil B."/>
            <person name="Enciso-Ibarra J."/>
        </authorList>
    </citation>
    <scope>NUCLEOTIDE SEQUENCE [LARGE SCALE GENOMIC DNA]</scope>
    <source>
        <strain evidence="4 5">CAIM 528</strain>
    </source>
</reference>
<name>A0A0C3HMB7_9VIBR</name>
<dbReference type="OrthoDB" id="8670144at2"/>
<proteinExistence type="predicted"/>
<organism evidence="4 5">
    <name type="scientific">Vibrio mytili</name>
    <dbReference type="NCBI Taxonomy" id="50718"/>
    <lineage>
        <taxon>Bacteria</taxon>
        <taxon>Pseudomonadati</taxon>
        <taxon>Pseudomonadota</taxon>
        <taxon>Gammaproteobacteria</taxon>
        <taxon>Vibrionales</taxon>
        <taxon>Vibrionaceae</taxon>
        <taxon>Vibrio</taxon>
    </lineage>
</organism>
<comment type="caution">
    <text evidence="4">The sequence shown here is derived from an EMBL/GenBank/DDBJ whole genome shotgun (WGS) entry which is preliminary data.</text>
</comment>
<dbReference type="STRING" id="50718.SU60_19695"/>
<keyword evidence="5" id="KW-1185">Reference proteome</keyword>
<evidence type="ECO:0000313" key="5">
    <source>
        <dbReference type="Proteomes" id="UP000031977"/>
    </source>
</evidence>
<evidence type="ECO:0000256" key="1">
    <source>
        <dbReference type="ARBA" id="ARBA00004442"/>
    </source>
</evidence>
<dbReference type="Proteomes" id="UP000031977">
    <property type="component" value="Unassembled WGS sequence"/>
</dbReference>
<dbReference type="InterPro" id="IPR036942">
    <property type="entry name" value="Beta-barrel_TonB_sf"/>
</dbReference>
<dbReference type="EMBL" id="JXOK01000082">
    <property type="protein sequence ID" value="KIN09281.1"/>
    <property type="molecule type" value="Genomic_DNA"/>
</dbReference>
<evidence type="ECO:0000313" key="4">
    <source>
        <dbReference type="EMBL" id="KIN09281.1"/>
    </source>
</evidence>
<protein>
    <submittedName>
        <fullName evidence="4">Uncharacterized protein</fullName>
    </submittedName>
</protein>
<dbReference type="GO" id="GO:0009279">
    <property type="term" value="C:cell outer membrane"/>
    <property type="evidence" value="ECO:0007669"/>
    <property type="project" value="UniProtKB-SubCell"/>
</dbReference>
<keyword evidence="3" id="KW-0998">Cell outer membrane</keyword>
<evidence type="ECO:0000256" key="2">
    <source>
        <dbReference type="ARBA" id="ARBA00023136"/>
    </source>
</evidence>
<dbReference type="Gene3D" id="2.40.170.20">
    <property type="entry name" value="TonB-dependent receptor, beta-barrel domain"/>
    <property type="match status" value="1"/>
</dbReference>
<keyword evidence="2" id="KW-0472">Membrane</keyword>
<evidence type="ECO:0000256" key="3">
    <source>
        <dbReference type="ARBA" id="ARBA00023237"/>
    </source>
</evidence>
<gene>
    <name evidence="4" type="ORF">SU60_19695</name>
</gene>
<comment type="subcellular location">
    <subcellularLocation>
        <location evidence="1">Cell outer membrane</location>
    </subcellularLocation>
</comment>
<dbReference type="SUPFAM" id="SSF56935">
    <property type="entry name" value="Porins"/>
    <property type="match status" value="1"/>
</dbReference>
<feature type="non-terminal residue" evidence="4">
    <location>
        <position position="1"/>
    </location>
</feature>
<dbReference type="AlphaFoldDB" id="A0A0C3HMB7"/>
<accession>A0A0C3HMB7</accession>
<sequence>SEVKGDNGWEDFTAGEASTSKAKAWAGWYDTNLALKVQSQTMFDYEDADHNKLNGYTVFDLVGSYQLPVGSLGFGVQNLFDRDYTTIWGQRAQIVYSSHYDSAAYDYKGRGRTYTLNYQVTY</sequence>